<sequence length="160" mass="18292">MVSVPVIAQYLNLWEHFNGVRLVPGVSDGFIWKWSADGGILSLKYLPARHGLPNHGNCTLCGQEPEMANHLLLGCVSGSQVLTRSQEDELLVWWLQSRKRLAKSMRRGFDILIMLTVWKIWRERNNRVFNGVALQAEDVILEVSAEGRCWILLLQYFVDS</sequence>
<evidence type="ECO:0000313" key="1">
    <source>
        <dbReference type="EMBL" id="PUZ56628.1"/>
    </source>
</evidence>
<evidence type="ECO:0008006" key="3">
    <source>
        <dbReference type="Google" id="ProtNLM"/>
    </source>
</evidence>
<dbReference type="AlphaFoldDB" id="A0A2T7DM22"/>
<dbReference type="Proteomes" id="UP000244336">
    <property type="component" value="Chromosome 5"/>
</dbReference>
<organism evidence="1 2">
    <name type="scientific">Panicum hallii var. hallii</name>
    <dbReference type="NCBI Taxonomy" id="1504633"/>
    <lineage>
        <taxon>Eukaryota</taxon>
        <taxon>Viridiplantae</taxon>
        <taxon>Streptophyta</taxon>
        <taxon>Embryophyta</taxon>
        <taxon>Tracheophyta</taxon>
        <taxon>Spermatophyta</taxon>
        <taxon>Magnoliopsida</taxon>
        <taxon>Liliopsida</taxon>
        <taxon>Poales</taxon>
        <taxon>Poaceae</taxon>
        <taxon>PACMAD clade</taxon>
        <taxon>Panicoideae</taxon>
        <taxon>Panicodae</taxon>
        <taxon>Paniceae</taxon>
        <taxon>Panicinae</taxon>
        <taxon>Panicum</taxon>
        <taxon>Panicum sect. Panicum</taxon>
    </lineage>
</organism>
<dbReference type="OrthoDB" id="686619at2759"/>
<dbReference type="EMBL" id="CM009753">
    <property type="protein sequence ID" value="PUZ56628.1"/>
    <property type="molecule type" value="Genomic_DNA"/>
</dbReference>
<dbReference type="PANTHER" id="PTHR47746">
    <property type="entry name" value="ZF-RVT DOMAIN-CONTAINING PROTEIN"/>
    <property type="match status" value="1"/>
</dbReference>
<evidence type="ECO:0000313" key="2">
    <source>
        <dbReference type="Proteomes" id="UP000244336"/>
    </source>
</evidence>
<dbReference type="Gramene" id="PUZ56628">
    <property type="protein sequence ID" value="PUZ56628"/>
    <property type="gene ID" value="GQ55_5G341000"/>
</dbReference>
<accession>A0A2T7DM22</accession>
<proteinExistence type="predicted"/>
<dbReference type="PANTHER" id="PTHR47746:SF40">
    <property type="entry name" value="OS04G0563550 PROTEIN"/>
    <property type="match status" value="1"/>
</dbReference>
<name>A0A2T7DM22_9POAL</name>
<keyword evidence="2" id="KW-1185">Reference proteome</keyword>
<reference evidence="1 2" key="1">
    <citation type="submission" date="2018-04" db="EMBL/GenBank/DDBJ databases">
        <title>WGS assembly of Panicum hallii var. hallii HAL2.</title>
        <authorList>
            <person name="Lovell J."/>
            <person name="Jenkins J."/>
            <person name="Lowry D."/>
            <person name="Mamidi S."/>
            <person name="Sreedasyam A."/>
            <person name="Weng X."/>
            <person name="Barry K."/>
            <person name="Bonette J."/>
            <person name="Campitelli B."/>
            <person name="Daum C."/>
            <person name="Gordon S."/>
            <person name="Gould B."/>
            <person name="Lipzen A."/>
            <person name="MacQueen A."/>
            <person name="Palacio-Mejia J."/>
            <person name="Plott C."/>
            <person name="Shakirov E."/>
            <person name="Shu S."/>
            <person name="Yoshinaga Y."/>
            <person name="Zane M."/>
            <person name="Rokhsar D."/>
            <person name="Grimwood J."/>
            <person name="Schmutz J."/>
            <person name="Juenger T."/>
        </authorList>
    </citation>
    <scope>NUCLEOTIDE SEQUENCE [LARGE SCALE GENOMIC DNA]</scope>
    <source>
        <strain evidence="2">cv. HAL2</strain>
    </source>
</reference>
<gene>
    <name evidence="1" type="ORF">GQ55_5G341000</name>
</gene>
<protein>
    <recommendedName>
        <fullName evidence="3">Reverse transcriptase zinc-binding domain-containing protein</fullName>
    </recommendedName>
</protein>